<dbReference type="PANTHER" id="PTHR39867:SF1">
    <property type="entry name" value="HELICASE ATP-BINDING DOMAIN-CONTAINING PROTEIN"/>
    <property type="match status" value="1"/>
</dbReference>
<keyword evidence="1" id="KW-0175">Coiled coil</keyword>
<protein>
    <submittedName>
        <fullName evidence="2">Uncharacterized protein</fullName>
    </submittedName>
</protein>
<keyword evidence="3" id="KW-1185">Reference proteome</keyword>
<name>A0AAU9J9H5_9CILI</name>
<evidence type="ECO:0000313" key="3">
    <source>
        <dbReference type="Proteomes" id="UP001162131"/>
    </source>
</evidence>
<dbReference type="PANTHER" id="PTHR39867">
    <property type="entry name" value="HELICASE ATP-BINDING DOMAIN-CONTAINING PROTEIN"/>
    <property type="match status" value="1"/>
</dbReference>
<evidence type="ECO:0000256" key="1">
    <source>
        <dbReference type="SAM" id="Coils"/>
    </source>
</evidence>
<reference evidence="2" key="1">
    <citation type="submission" date="2021-09" db="EMBL/GenBank/DDBJ databases">
        <authorList>
            <consortium name="AG Swart"/>
            <person name="Singh M."/>
            <person name="Singh A."/>
            <person name="Seah K."/>
            <person name="Emmerich C."/>
        </authorList>
    </citation>
    <scope>NUCLEOTIDE SEQUENCE</scope>
    <source>
        <strain evidence="2">ATCC30299</strain>
    </source>
</reference>
<organism evidence="2 3">
    <name type="scientific">Blepharisma stoltei</name>
    <dbReference type="NCBI Taxonomy" id="1481888"/>
    <lineage>
        <taxon>Eukaryota</taxon>
        <taxon>Sar</taxon>
        <taxon>Alveolata</taxon>
        <taxon>Ciliophora</taxon>
        <taxon>Postciliodesmatophora</taxon>
        <taxon>Heterotrichea</taxon>
        <taxon>Heterotrichida</taxon>
        <taxon>Blepharismidae</taxon>
        <taxon>Blepharisma</taxon>
    </lineage>
</organism>
<dbReference type="EMBL" id="CAJZBQ010000032">
    <property type="protein sequence ID" value="CAG9322883.1"/>
    <property type="molecule type" value="Genomic_DNA"/>
</dbReference>
<proteinExistence type="predicted"/>
<comment type="caution">
    <text evidence="2">The sequence shown here is derived from an EMBL/GenBank/DDBJ whole genome shotgun (WGS) entry which is preliminary data.</text>
</comment>
<sequence>MPLSDLSIKRKPVRLKKLHNSQSTRSSPSPEFSTYSYLLQPKTIETGDLYKTHLRKNSVDQLIDASPVNEILSKEEAKHEFLKSSFKFEKIKKLLLNHDLTCVEDFVAGLEISGKMFTECNWISGKGRIEAINIIAHLVNLLYKAVSELIEKKNQHTKIIENLQEANNILYIENNQKKDLQNKLDYTSAKLQKLEKAKHEFSSSIGQAHRLADLEKEKLVEKINILEKYISELKDVTKIDTINWDLEKYKELYQKTVKEFHAFKKDKESKLYRMQLEMGELKSSIQKNTSSIENHDSEKKTMEEKLFLIDFKNKELTEKLSECQERVAMLYEDSLRFVVYRDLYIKLDQQFNTMRLKYNQLELNIIAGNVTLSTDGIIWVSLEDPLFDKVRGFMQQGVDPKVFEPPVPIRKDKRTFTEAPVYSHRHARTVTYSETQLDPSSVDLSQLKLKKPAYASFFEVGEKAASFELPFTNWLEVTMRGIYDSKYNEQIYCSFESGRTPLRFSEFVYCWLGRFMIDSGSRQVRELEWWKRESSDKLRLELLLALKHEKAKKVWEIHTFIEFLNEELMLDELSFFLHCRFLLFKGPQLMITSGRFSALHFVALDRVFEVIDKVMGKISPKDRSELKSQLQSKARNKNGSLTLDSGLALRIMLEYYIREKKCKYLVIKGLFSVAPKKPDGTLAFQTFRIICLNLDPEASESLIIKMYRDLWAFGNGQINHDNFFVFANENGFFFHSLRLKGDDDPLPLNSYNEIDDSTSEYAKRMKQTFNTYTHLKVPIALIRDALRSIGVIDLLDNFVKLEDLVKAKYQEPLENYRGMSLLDTYKHLWNLAIQLQVIFEQIHCYSSPAQVPDEVKDLEIIALPRACEGFIERLHKMTLQKLTALVAIRKIQRSWKEKAKQNLSLATTVLKGINLLKRGLKHHKNQKSA</sequence>
<feature type="coiled-coil region" evidence="1">
    <location>
        <begin position="146"/>
        <end position="236"/>
    </location>
</feature>
<gene>
    <name evidence="2" type="ORF">BSTOLATCC_MIC31994</name>
</gene>
<dbReference type="Proteomes" id="UP001162131">
    <property type="component" value="Unassembled WGS sequence"/>
</dbReference>
<dbReference type="AlphaFoldDB" id="A0AAU9J9H5"/>
<accession>A0AAU9J9H5</accession>
<dbReference type="InterPro" id="IPR011992">
    <property type="entry name" value="EF-hand-dom_pair"/>
</dbReference>
<evidence type="ECO:0000313" key="2">
    <source>
        <dbReference type="EMBL" id="CAG9322883.1"/>
    </source>
</evidence>
<dbReference type="SUPFAM" id="SSF47473">
    <property type="entry name" value="EF-hand"/>
    <property type="match status" value="1"/>
</dbReference>